<reference evidence="2 3" key="1">
    <citation type="submission" date="2016-11" db="EMBL/GenBank/DDBJ databases">
        <title>The macronuclear genome of Stentor coeruleus: a giant cell with tiny introns.</title>
        <authorList>
            <person name="Slabodnick M."/>
            <person name="Ruby J.G."/>
            <person name="Reiff S.B."/>
            <person name="Swart E.C."/>
            <person name="Gosai S."/>
            <person name="Prabakaran S."/>
            <person name="Witkowska E."/>
            <person name="Larue G.E."/>
            <person name="Fisher S."/>
            <person name="Freeman R.M."/>
            <person name="Gunawardena J."/>
            <person name="Chu W."/>
            <person name="Stover N.A."/>
            <person name="Gregory B.D."/>
            <person name="Nowacki M."/>
            <person name="Derisi J."/>
            <person name="Roy S.W."/>
            <person name="Marshall W.F."/>
            <person name="Sood P."/>
        </authorList>
    </citation>
    <scope>NUCLEOTIDE SEQUENCE [LARGE SCALE GENOMIC DNA]</scope>
    <source>
        <strain evidence="2">WM001</strain>
    </source>
</reference>
<dbReference type="Proteomes" id="UP000187209">
    <property type="component" value="Unassembled WGS sequence"/>
</dbReference>
<dbReference type="InterPro" id="IPR029016">
    <property type="entry name" value="GAF-like_dom_sf"/>
</dbReference>
<keyword evidence="1" id="KW-0175">Coiled coil</keyword>
<dbReference type="Gene3D" id="3.30.450.40">
    <property type="match status" value="1"/>
</dbReference>
<proteinExistence type="predicted"/>
<evidence type="ECO:0000313" key="3">
    <source>
        <dbReference type="Proteomes" id="UP000187209"/>
    </source>
</evidence>
<evidence type="ECO:0000256" key="1">
    <source>
        <dbReference type="SAM" id="Coils"/>
    </source>
</evidence>
<gene>
    <name evidence="2" type="ORF">SteCoe_11955</name>
</gene>
<organism evidence="2 3">
    <name type="scientific">Stentor coeruleus</name>
    <dbReference type="NCBI Taxonomy" id="5963"/>
    <lineage>
        <taxon>Eukaryota</taxon>
        <taxon>Sar</taxon>
        <taxon>Alveolata</taxon>
        <taxon>Ciliophora</taxon>
        <taxon>Postciliodesmatophora</taxon>
        <taxon>Heterotrichea</taxon>
        <taxon>Heterotrichida</taxon>
        <taxon>Stentoridae</taxon>
        <taxon>Stentor</taxon>
    </lineage>
</organism>
<feature type="coiled-coil region" evidence="1">
    <location>
        <begin position="129"/>
        <end position="163"/>
    </location>
</feature>
<name>A0A1R2CC17_9CILI</name>
<sequence length="500" mass="56923">MWSAGISRTKKNDIGKSYVLYETAKTNLGQFPPKPLTRGTRTHSQDVNSRKLMIQISELESQKRISQEKVRIYENHIDDLTDQLNRMHSINKQLLNTKSTVNPADVEFIVSELQNSDIKAKFSQCIIENDKFKSEVETLRAQLEKLQYNNKFLEDQKAENLKNAGIPENLSMKSIEERLSTPRLGLIRGLDKYRYGAKNLQMLHKALSDMSSSPNLSFLFTSLVIGIKRTLDCERCSLYLISNFIQRLYIDSNDSQAPIQKLNLSGTWILVHNDINVNNEPPIFTNINDAVNGIKSGQDLVESAVLNKEITLIVQCQMSSKGLFEQIDEIQLRILLETCISCTKIFVGKQKEDNLQDQLLEVTNICAAFARARTYHYLASTINSLLPSFFDFEAAEILYIDEETSEFYGITHSQSLQKFPLTLGLTGEAYTSRSMKIYESFDKKEYIGEIDNFARVSELHNLIIVCLPGPNRVILGVLQLYNKLNNSISSKDIQIIGEMM</sequence>
<dbReference type="SUPFAM" id="SSF55781">
    <property type="entry name" value="GAF domain-like"/>
    <property type="match status" value="1"/>
</dbReference>
<evidence type="ECO:0008006" key="4">
    <source>
        <dbReference type="Google" id="ProtNLM"/>
    </source>
</evidence>
<dbReference type="OrthoDB" id="325786at2759"/>
<comment type="caution">
    <text evidence="2">The sequence shown here is derived from an EMBL/GenBank/DDBJ whole genome shotgun (WGS) entry which is preliminary data.</text>
</comment>
<keyword evidence="3" id="KW-1185">Reference proteome</keyword>
<dbReference type="AlphaFoldDB" id="A0A1R2CC17"/>
<evidence type="ECO:0000313" key="2">
    <source>
        <dbReference type="EMBL" id="OMJ86536.1"/>
    </source>
</evidence>
<dbReference type="EMBL" id="MPUH01000203">
    <property type="protein sequence ID" value="OMJ86536.1"/>
    <property type="molecule type" value="Genomic_DNA"/>
</dbReference>
<protein>
    <recommendedName>
        <fullName evidence="4">GAF domain-containing protein</fullName>
    </recommendedName>
</protein>
<accession>A0A1R2CC17</accession>